<accession>A0A3N4IH63</accession>
<sequence>MSNYTQDLARGDNDRGSGRAGANTQTPVSFKTEAVSPPSTALTSPENRPSRLDLQGMLNPTPSRAPDRTTLPSIPPISQLTGHNQSQSIPPITQLTPLVPRRRSAAHFDDAFEAPTAKRPHPPSPIDAPPPPFLPGRPRGTTLPHLTSPRIPSNRPLLASQTPFPGASDLRRLSTNFHEPSAPPPGHPLTPQSYGRPAISSVNASPVSTVSAGGTYPSPIRPPSGGPGPSPYGPPQHEQLRGPGYSHQQSPYFPLSGPGSHPYEMGLPEGAPQIQLVMDQTGSGSRESNNRRARNAEASARFRTRRRLKEKAREEKLEQMEQEISSLTMERNHLSAQSQHYRHQRDRYRDERNRLREILRERGIESNFPSSPEPTRTPQPEPRPTAEEMAAHHATQQQHHGHMSPGSEFRSGASTPMESHRGRHGSVVTVHDSQSRRMSTSPNRHGSLPPGRQTPQQMWEQSRQQYNSAFPPPPPPPPTGEFGQRLSLSETGRQLQYPQDHRGQMHGRDDTPRGYSAQGYQQSQPGSHPASAHNSPTRRHSQQSLHGQPR</sequence>
<feature type="compositionally biased region" description="Pro residues" evidence="1">
    <location>
        <begin position="122"/>
        <end position="135"/>
    </location>
</feature>
<dbReference type="Proteomes" id="UP000275078">
    <property type="component" value="Unassembled WGS sequence"/>
</dbReference>
<evidence type="ECO:0000313" key="3">
    <source>
        <dbReference type="EMBL" id="RPA83490.1"/>
    </source>
</evidence>
<dbReference type="PROSITE" id="PS50217">
    <property type="entry name" value="BZIP"/>
    <property type="match status" value="1"/>
</dbReference>
<dbReference type="EMBL" id="ML119664">
    <property type="protein sequence ID" value="RPA83490.1"/>
    <property type="molecule type" value="Genomic_DNA"/>
</dbReference>
<feature type="compositionally biased region" description="Polar residues" evidence="1">
    <location>
        <begin position="486"/>
        <end position="497"/>
    </location>
</feature>
<feature type="region of interest" description="Disordered" evidence="1">
    <location>
        <begin position="1"/>
        <end position="550"/>
    </location>
</feature>
<evidence type="ECO:0000259" key="2">
    <source>
        <dbReference type="PROSITE" id="PS50217"/>
    </source>
</evidence>
<feature type="compositionally biased region" description="Polar residues" evidence="1">
    <location>
        <begin position="70"/>
        <end position="96"/>
    </location>
</feature>
<keyword evidence="4" id="KW-1185">Reference proteome</keyword>
<feature type="compositionally biased region" description="Basic and acidic residues" evidence="1">
    <location>
        <begin position="347"/>
        <end position="364"/>
    </location>
</feature>
<gene>
    <name evidence="3" type="ORF">BJ508DRAFT_324522</name>
</gene>
<protein>
    <recommendedName>
        <fullName evidence="2">BZIP domain-containing protein</fullName>
    </recommendedName>
</protein>
<reference evidence="3 4" key="1">
    <citation type="journal article" date="2018" name="Nat. Ecol. Evol.">
        <title>Pezizomycetes genomes reveal the molecular basis of ectomycorrhizal truffle lifestyle.</title>
        <authorList>
            <person name="Murat C."/>
            <person name="Payen T."/>
            <person name="Noel B."/>
            <person name="Kuo A."/>
            <person name="Morin E."/>
            <person name="Chen J."/>
            <person name="Kohler A."/>
            <person name="Krizsan K."/>
            <person name="Balestrini R."/>
            <person name="Da Silva C."/>
            <person name="Montanini B."/>
            <person name="Hainaut M."/>
            <person name="Levati E."/>
            <person name="Barry K.W."/>
            <person name="Belfiori B."/>
            <person name="Cichocki N."/>
            <person name="Clum A."/>
            <person name="Dockter R.B."/>
            <person name="Fauchery L."/>
            <person name="Guy J."/>
            <person name="Iotti M."/>
            <person name="Le Tacon F."/>
            <person name="Lindquist E.A."/>
            <person name="Lipzen A."/>
            <person name="Malagnac F."/>
            <person name="Mello A."/>
            <person name="Molinier V."/>
            <person name="Miyauchi S."/>
            <person name="Poulain J."/>
            <person name="Riccioni C."/>
            <person name="Rubini A."/>
            <person name="Sitrit Y."/>
            <person name="Splivallo R."/>
            <person name="Traeger S."/>
            <person name="Wang M."/>
            <person name="Zifcakova L."/>
            <person name="Wipf D."/>
            <person name="Zambonelli A."/>
            <person name="Paolocci F."/>
            <person name="Nowrousian M."/>
            <person name="Ottonello S."/>
            <person name="Baldrian P."/>
            <person name="Spatafora J.W."/>
            <person name="Henrissat B."/>
            <person name="Nagy L.G."/>
            <person name="Aury J.M."/>
            <person name="Wincker P."/>
            <person name="Grigoriev I.V."/>
            <person name="Bonfante P."/>
            <person name="Martin F.M."/>
        </authorList>
    </citation>
    <scope>NUCLEOTIDE SEQUENCE [LARGE SCALE GENOMIC DNA]</scope>
    <source>
        <strain evidence="3 4">RN42</strain>
    </source>
</reference>
<organism evidence="3 4">
    <name type="scientific">Ascobolus immersus RN42</name>
    <dbReference type="NCBI Taxonomy" id="1160509"/>
    <lineage>
        <taxon>Eukaryota</taxon>
        <taxon>Fungi</taxon>
        <taxon>Dikarya</taxon>
        <taxon>Ascomycota</taxon>
        <taxon>Pezizomycotina</taxon>
        <taxon>Pezizomycetes</taxon>
        <taxon>Pezizales</taxon>
        <taxon>Ascobolaceae</taxon>
        <taxon>Ascobolus</taxon>
    </lineage>
</organism>
<dbReference type="GO" id="GO:0003700">
    <property type="term" value="F:DNA-binding transcription factor activity"/>
    <property type="evidence" value="ECO:0007669"/>
    <property type="project" value="InterPro"/>
</dbReference>
<feature type="compositionally biased region" description="Polar residues" evidence="1">
    <location>
        <begin position="37"/>
        <end position="47"/>
    </location>
</feature>
<feature type="domain" description="BZIP" evidence="2">
    <location>
        <begin position="285"/>
        <end position="348"/>
    </location>
</feature>
<evidence type="ECO:0000256" key="1">
    <source>
        <dbReference type="SAM" id="MobiDB-lite"/>
    </source>
</evidence>
<dbReference type="PROSITE" id="PS00036">
    <property type="entry name" value="BZIP_BASIC"/>
    <property type="match status" value="1"/>
</dbReference>
<dbReference type="STRING" id="1160509.A0A3N4IH63"/>
<dbReference type="Pfam" id="PF07716">
    <property type="entry name" value="bZIP_2"/>
    <property type="match status" value="1"/>
</dbReference>
<feature type="compositionally biased region" description="Pro residues" evidence="1">
    <location>
        <begin position="371"/>
        <end position="383"/>
    </location>
</feature>
<dbReference type="AlphaFoldDB" id="A0A3N4IH63"/>
<name>A0A3N4IH63_ASCIM</name>
<feature type="compositionally biased region" description="Pro residues" evidence="1">
    <location>
        <begin position="470"/>
        <end position="479"/>
    </location>
</feature>
<proteinExistence type="predicted"/>
<dbReference type="InterPro" id="IPR004827">
    <property type="entry name" value="bZIP"/>
</dbReference>
<feature type="compositionally biased region" description="Polar residues" evidence="1">
    <location>
        <begin position="200"/>
        <end position="212"/>
    </location>
</feature>
<feature type="compositionally biased region" description="Pro residues" evidence="1">
    <location>
        <begin position="219"/>
        <end position="234"/>
    </location>
</feature>
<feature type="compositionally biased region" description="Basic and acidic residues" evidence="1">
    <location>
        <begin position="499"/>
        <end position="512"/>
    </location>
</feature>
<feature type="compositionally biased region" description="Polar residues" evidence="1">
    <location>
        <begin position="453"/>
        <end position="468"/>
    </location>
</feature>
<feature type="compositionally biased region" description="Polar residues" evidence="1">
    <location>
        <begin position="322"/>
        <end position="338"/>
    </location>
</feature>
<evidence type="ECO:0000313" key="4">
    <source>
        <dbReference type="Proteomes" id="UP000275078"/>
    </source>
</evidence>